<accession>A0A0E9TPA9</accession>
<dbReference type="AlphaFoldDB" id="A0A0E9TPA9"/>
<proteinExistence type="predicted"/>
<dbReference type="EMBL" id="GBXM01029136">
    <property type="protein sequence ID" value="JAH79441.1"/>
    <property type="molecule type" value="Transcribed_RNA"/>
</dbReference>
<protein>
    <submittedName>
        <fullName evidence="1">Uncharacterized protein</fullName>
    </submittedName>
</protein>
<evidence type="ECO:0000313" key="1">
    <source>
        <dbReference type="EMBL" id="JAH55406.1"/>
    </source>
</evidence>
<reference evidence="1" key="1">
    <citation type="submission" date="2014-11" db="EMBL/GenBank/DDBJ databases">
        <authorList>
            <person name="Amaro Gonzalez C."/>
        </authorList>
    </citation>
    <scope>NUCLEOTIDE SEQUENCE</scope>
</reference>
<organism evidence="1">
    <name type="scientific">Anguilla anguilla</name>
    <name type="common">European freshwater eel</name>
    <name type="synonym">Muraena anguilla</name>
    <dbReference type="NCBI Taxonomy" id="7936"/>
    <lineage>
        <taxon>Eukaryota</taxon>
        <taxon>Metazoa</taxon>
        <taxon>Chordata</taxon>
        <taxon>Craniata</taxon>
        <taxon>Vertebrata</taxon>
        <taxon>Euteleostomi</taxon>
        <taxon>Actinopterygii</taxon>
        <taxon>Neopterygii</taxon>
        <taxon>Teleostei</taxon>
        <taxon>Anguilliformes</taxon>
        <taxon>Anguillidae</taxon>
        <taxon>Anguilla</taxon>
    </lineage>
</organism>
<sequence>MLDGNCVTLPNQKTGFVEYNKILTAFHL</sequence>
<dbReference type="EMBL" id="GBXM01053171">
    <property type="protein sequence ID" value="JAH55406.1"/>
    <property type="molecule type" value="Transcribed_RNA"/>
</dbReference>
<name>A0A0E9TPA9_ANGAN</name>
<reference evidence="1" key="2">
    <citation type="journal article" date="2015" name="Fish Shellfish Immunol.">
        <title>Early steps in the European eel (Anguilla anguilla)-Vibrio vulnificus interaction in the gills: Role of the RtxA13 toxin.</title>
        <authorList>
            <person name="Callol A."/>
            <person name="Pajuelo D."/>
            <person name="Ebbesson L."/>
            <person name="Teles M."/>
            <person name="MacKenzie S."/>
            <person name="Amaro C."/>
        </authorList>
    </citation>
    <scope>NUCLEOTIDE SEQUENCE</scope>
</reference>